<dbReference type="SMART" id="SM00220">
    <property type="entry name" value="S_TKc"/>
    <property type="match status" value="1"/>
</dbReference>
<dbReference type="Gene3D" id="1.10.510.10">
    <property type="entry name" value="Transferase(Phosphotransferase) domain 1"/>
    <property type="match status" value="2"/>
</dbReference>
<feature type="region of interest" description="Disordered" evidence="4">
    <location>
        <begin position="91"/>
        <end position="112"/>
    </location>
</feature>
<dbReference type="GO" id="GO:0004672">
    <property type="term" value="F:protein kinase activity"/>
    <property type="evidence" value="ECO:0007669"/>
    <property type="project" value="InterPro"/>
</dbReference>
<dbReference type="AlphaFoldDB" id="A0A7J6KWL9"/>
<dbReference type="PROSITE" id="PS00107">
    <property type="entry name" value="PROTEIN_KINASE_ATP"/>
    <property type="match status" value="1"/>
</dbReference>
<evidence type="ECO:0000313" key="6">
    <source>
        <dbReference type="EMBL" id="KAF4651628.1"/>
    </source>
</evidence>
<comment type="caution">
    <text evidence="6">The sequence shown here is derived from an EMBL/GenBank/DDBJ whole genome shotgun (WGS) entry which is preliminary data.</text>
</comment>
<keyword evidence="2 3" id="KW-0067">ATP-binding</keyword>
<accession>A0A7J6KWL9</accession>
<dbReference type="Gene3D" id="3.30.200.20">
    <property type="entry name" value="Phosphorylase Kinase, domain 1"/>
    <property type="match status" value="1"/>
</dbReference>
<evidence type="ECO:0000256" key="1">
    <source>
        <dbReference type="ARBA" id="ARBA00022741"/>
    </source>
</evidence>
<keyword evidence="1 3" id="KW-0547">Nucleotide-binding</keyword>
<dbReference type="GO" id="GO:0005524">
    <property type="term" value="F:ATP binding"/>
    <property type="evidence" value="ECO:0007669"/>
    <property type="project" value="UniProtKB-UniRule"/>
</dbReference>
<dbReference type="SUPFAM" id="SSF56112">
    <property type="entry name" value="Protein kinase-like (PK-like)"/>
    <property type="match status" value="1"/>
</dbReference>
<name>A0A7J6KWL9_PERCH</name>
<dbReference type="InterPro" id="IPR000719">
    <property type="entry name" value="Prot_kinase_dom"/>
</dbReference>
<keyword evidence="7" id="KW-1185">Reference proteome</keyword>
<dbReference type="Proteomes" id="UP000591131">
    <property type="component" value="Unassembled WGS sequence"/>
</dbReference>
<dbReference type="InterPro" id="IPR017441">
    <property type="entry name" value="Protein_kinase_ATP_BS"/>
</dbReference>
<reference evidence="6 7" key="1">
    <citation type="submission" date="2020-04" db="EMBL/GenBank/DDBJ databases">
        <title>Perkinsus chesapeaki whole genome sequence.</title>
        <authorList>
            <person name="Bogema D.R."/>
        </authorList>
    </citation>
    <scope>NUCLEOTIDE SEQUENCE [LARGE SCALE GENOMIC DNA]</scope>
    <source>
        <strain evidence="6">ATCC PRA-425</strain>
    </source>
</reference>
<evidence type="ECO:0000256" key="4">
    <source>
        <dbReference type="SAM" id="MobiDB-lite"/>
    </source>
</evidence>
<evidence type="ECO:0000256" key="2">
    <source>
        <dbReference type="ARBA" id="ARBA00022840"/>
    </source>
</evidence>
<feature type="binding site" evidence="3">
    <location>
        <position position="60"/>
    </location>
    <ligand>
        <name>ATP</name>
        <dbReference type="ChEBI" id="CHEBI:30616"/>
    </ligand>
</feature>
<gene>
    <name evidence="6" type="ORF">FOL47_000280</name>
</gene>
<dbReference type="PANTHER" id="PTHR24055">
    <property type="entry name" value="MITOGEN-ACTIVATED PROTEIN KINASE"/>
    <property type="match status" value="1"/>
</dbReference>
<evidence type="ECO:0000256" key="3">
    <source>
        <dbReference type="PROSITE-ProRule" id="PRU10141"/>
    </source>
</evidence>
<evidence type="ECO:0000259" key="5">
    <source>
        <dbReference type="PROSITE" id="PS50011"/>
    </source>
</evidence>
<dbReference type="InterPro" id="IPR050117">
    <property type="entry name" value="MAPK"/>
</dbReference>
<dbReference type="EMBL" id="JAAPAO010001030">
    <property type="protein sequence ID" value="KAF4651628.1"/>
    <property type="molecule type" value="Genomic_DNA"/>
</dbReference>
<organism evidence="6 7">
    <name type="scientific">Perkinsus chesapeaki</name>
    <name type="common">Clam parasite</name>
    <name type="synonym">Perkinsus andrewsi</name>
    <dbReference type="NCBI Taxonomy" id="330153"/>
    <lineage>
        <taxon>Eukaryota</taxon>
        <taxon>Sar</taxon>
        <taxon>Alveolata</taxon>
        <taxon>Perkinsozoa</taxon>
        <taxon>Perkinsea</taxon>
        <taxon>Perkinsida</taxon>
        <taxon>Perkinsidae</taxon>
        <taxon>Perkinsus</taxon>
    </lineage>
</organism>
<protein>
    <recommendedName>
        <fullName evidence="5">Protein kinase domain-containing protein</fullName>
    </recommendedName>
</protein>
<dbReference type="InterPro" id="IPR001245">
    <property type="entry name" value="Ser-Thr/Tyr_kinase_cat_dom"/>
</dbReference>
<dbReference type="Pfam" id="PF07714">
    <property type="entry name" value="PK_Tyr_Ser-Thr"/>
    <property type="match status" value="1"/>
</dbReference>
<dbReference type="InterPro" id="IPR011009">
    <property type="entry name" value="Kinase-like_dom_sf"/>
</dbReference>
<dbReference type="PROSITE" id="PS50011">
    <property type="entry name" value="PROTEIN_KINASE_DOM"/>
    <property type="match status" value="1"/>
</dbReference>
<evidence type="ECO:0000313" key="7">
    <source>
        <dbReference type="Proteomes" id="UP000591131"/>
    </source>
</evidence>
<feature type="domain" description="Protein kinase" evidence="5">
    <location>
        <begin position="1"/>
        <end position="273"/>
    </location>
</feature>
<sequence>MARLTELERVPEEFVEFCIEGKTLCVPGRYTIKRVLGDGAYGLVCEGQDSTTNMPVAIKKVSGIFEDATDMKRTLREVKFMQFLQHENLSRNTFDGDRPPDDNSVIPDTGRGPNQILHDKLTEYVVTRWYRAPEVMLCSQSYNCAVDIWSAGVIFAELYTRNILLPGENYVDQWSTGCELGSSKAIAGMVWSSLSVRKTIELLGKPSSTELQFITNKKALAFVDSLPDSAPLLLADVCGDDLSTMAACLMGAMLTLQPQQRVSAAESLTCPWFESLHDEDDEPDCEHVFDFKYEAEFQKYPKGLQLDKYRSALVEQASFARPDGQASCIGVQAEDFKASV</sequence>
<dbReference type="OrthoDB" id="192887at2759"/>
<proteinExistence type="predicted"/>
<dbReference type="Pfam" id="PF00069">
    <property type="entry name" value="Pkinase"/>
    <property type="match status" value="1"/>
</dbReference>